<keyword evidence="2" id="KW-1185">Reference proteome</keyword>
<proteinExistence type="predicted"/>
<evidence type="ECO:0000313" key="1">
    <source>
        <dbReference type="EMBL" id="MET3758934.1"/>
    </source>
</evidence>
<organism evidence="1 2">
    <name type="scientific">Rhizobium binae</name>
    <dbReference type="NCBI Taxonomy" id="1138190"/>
    <lineage>
        <taxon>Bacteria</taxon>
        <taxon>Pseudomonadati</taxon>
        <taxon>Pseudomonadota</taxon>
        <taxon>Alphaproteobacteria</taxon>
        <taxon>Hyphomicrobiales</taxon>
        <taxon>Rhizobiaceae</taxon>
        <taxon>Rhizobium/Agrobacterium group</taxon>
        <taxon>Rhizobium</taxon>
    </lineage>
</organism>
<dbReference type="EMBL" id="JBEPMY010000040">
    <property type="protein sequence ID" value="MET3758934.1"/>
    <property type="molecule type" value="Genomic_DNA"/>
</dbReference>
<sequence length="103" mass="11130">MSADPVAAEQLHEERAIEAALAAVIDVLRRRLVTQLGEPEACSKLAIVAGTSFPFEQQSQPLGVREMFGFAVGDELPKGLCHAGQAHGIEFIECWMGNILRSP</sequence>
<evidence type="ECO:0000313" key="2">
    <source>
        <dbReference type="Proteomes" id="UP001549077"/>
    </source>
</evidence>
<accession>A0ABV2MR47</accession>
<protein>
    <submittedName>
        <fullName evidence="1">Uncharacterized protein</fullName>
    </submittedName>
</protein>
<dbReference type="Proteomes" id="UP001549077">
    <property type="component" value="Unassembled WGS sequence"/>
</dbReference>
<name>A0ABV2MR47_9HYPH</name>
<reference evidence="1 2" key="1">
    <citation type="submission" date="2024-06" db="EMBL/GenBank/DDBJ databases">
        <title>Genomic Encyclopedia of Type Strains, Phase IV (KMG-IV): sequencing the most valuable type-strain genomes for metagenomic binning, comparative biology and taxonomic classification.</title>
        <authorList>
            <person name="Goeker M."/>
        </authorList>
    </citation>
    <scope>NUCLEOTIDE SEQUENCE [LARGE SCALE GENOMIC DNA]</scope>
    <source>
        <strain evidence="1 2">DSM 29288</strain>
    </source>
</reference>
<gene>
    <name evidence="1" type="ORF">ABID08_006318</name>
</gene>
<comment type="caution">
    <text evidence="1">The sequence shown here is derived from an EMBL/GenBank/DDBJ whole genome shotgun (WGS) entry which is preliminary data.</text>
</comment>